<proteinExistence type="predicted"/>
<dbReference type="RefSeq" id="WP_152231276.1">
    <property type="nucleotide sequence ID" value="NZ_BAAAOT010000006.1"/>
</dbReference>
<evidence type="ECO:0000313" key="4">
    <source>
        <dbReference type="Proteomes" id="UP000429644"/>
    </source>
</evidence>
<reference evidence="3 4" key="1">
    <citation type="submission" date="2019-10" db="EMBL/GenBank/DDBJ databases">
        <title>Georgenia wutianyii sp. nov. and Georgenia yuyongxinii sp. nov. isolated from plateau pika (Ochotona curzoniae) in the Qinghai-Tibet plateau of China.</title>
        <authorList>
            <person name="Tian Z."/>
        </authorList>
    </citation>
    <scope>NUCLEOTIDE SEQUENCE [LARGE SCALE GENOMIC DNA]</scope>
    <source>
        <strain evidence="3 4">JCM 15130</strain>
    </source>
</reference>
<comment type="caution">
    <text evidence="3">The sequence shown here is derived from an EMBL/GenBank/DDBJ whole genome shotgun (WGS) entry which is preliminary data.</text>
</comment>
<feature type="domain" description="DUF222" evidence="2">
    <location>
        <begin position="161"/>
        <end position="538"/>
    </location>
</feature>
<accession>A0A7J9UXM2</accession>
<evidence type="ECO:0000256" key="1">
    <source>
        <dbReference type="SAM" id="MobiDB-lite"/>
    </source>
</evidence>
<dbReference type="AlphaFoldDB" id="A0A7J9UXM2"/>
<dbReference type="CDD" id="cd00085">
    <property type="entry name" value="HNHc"/>
    <property type="match status" value="1"/>
</dbReference>
<feature type="region of interest" description="Disordered" evidence="1">
    <location>
        <begin position="253"/>
        <end position="291"/>
    </location>
</feature>
<sequence>MVDDDAFAEGGPGVPVPSVSVVEAEGRVGLHVSVPLSSWGTVAAEVALEMAKLEGSVPWFDQYAQAARASYADQPGRTVEELLDASRAGDGPGPQDSDVERFGVSRYGLTSPSATFLERQAPSPALARRLAGTALDRADDATVVEAVAGWERMASWALSQQARAVMELANRRGSSTAGATSTAAEIAARLGLTQYAGEAKLNFAFGLDNFPEIADALTAGRLDRRKAEILMAREPGLTLPEQRRVVADLLAPQPSAAPDPTATGGGSLTSAASPTVDAAPDATDAAPDTVAAGTDAADATADAAAPDAAGAATDTVAADAAGAATQTGAGAAAEVPDTVSVKLPLVEDLTGPQLRAHLRTAAVTAGADAGRKRREKAFADRHVLVEPAGDAMAWVSALIRADDAEATRVCLDALAAAAKGPTGVDRRNIDQRRADVFTDVFTTILRRGVDLTGAELPTFHGNKPHIQVTIPAGTLLGLSDAPAELGGYGPIPAELAREIAADGTWHGLFTDATGCFTALGTTRYRPGADLSRQVIARDVTCTFPGCRQPAWKADLDHIASYDPAVAEQLEQTTKIRLQALCRRHHNLKTTKFWSAARDETTGAIHWTAPSGHTYTRAPPTPAGAVTATGPPPGDDPEDDPPPF</sequence>
<dbReference type="EMBL" id="WHPD01001744">
    <property type="protein sequence ID" value="MPV88620.1"/>
    <property type="molecule type" value="Genomic_DNA"/>
</dbReference>
<dbReference type="Proteomes" id="UP000429644">
    <property type="component" value="Unassembled WGS sequence"/>
</dbReference>
<feature type="region of interest" description="Disordered" evidence="1">
    <location>
        <begin position="607"/>
        <end position="643"/>
    </location>
</feature>
<dbReference type="InterPro" id="IPR003870">
    <property type="entry name" value="DUF222"/>
</dbReference>
<dbReference type="InterPro" id="IPR003615">
    <property type="entry name" value="HNH_nuc"/>
</dbReference>
<evidence type="ECO:0000259" key="2">
    <source>
        <dbReference type="Pfam" id="PF02720"/>
    </source>
</evidence>
<feature type="compositionally biased region" description="Low complexity" evidence="1">
    <location>
        <begin position="269"/>
        <end position="291"/>
    </location>
</feature>
<name>A0A7J9UXM2_9MICO</name>
<protein>
    <submittedName>
        <fullName evidence="3">DUF222 domain-containing protein</fullName>
    </submittedName>
</protein>
<organism evidence="3 4">
    <name type="scientific">Georgenia ruanii</name>
    <dbReference type="NCBI Taxonomy" id="348442"/>
    <lineage>
        <taxon>Bacteria</taxon>
        <taxon>Bacillati</taxon>
        <taxon>Actinomycetota</taxon>
        <taxon>Actinomycetes</taxon>
        <taxon>Micrococcales</taxon>
        <taxon>Bogoriellaceae</taxon>
        <taxon>Georgenia</taxon>
    </lineage>
</organism>
<gene>
    <name evidence="3" type="ORF">GB882_08070</name>
</gene>
<dbReference type="Pfam" id="PF02720">
    <property type="entry name" value="DUF222"/>
    <property type="match status" value="1"/>
</dbReference>
<dbReference type="OrthoDB" id="5197219at2"/>
<keyword evidence="4" id="KW-1185">Reference proteome</keyword>
<evidence type="ECO:0000313" key="3">
    <source>
        <dbReference type="EMBL" id="MPV88620.1"/>
    </source>
</evidence>
<feature type="compositionally biased region" description="Acidic residues" evidence="1">
    <location>
        <begin position="634"/>
        <end position="643"/>
    </location>
</feature>